<feature type="transmembrane region" description="Helical" evidence="10">
    <location>
        <begin position="160"/>
        <end position="185"/>
    </location>
</feature>
<organism evidence="11 12">
    <name type="scientific">Lutibacter maritimus</name>
    <dbReference type="NCBI Taxonomy" id="593133"/>
    <lineage>
        <taxon>Bacteria</taxon>
        <taxon>Pseudomonadati</taxon>
        <taxon>Bacteroidota</taxon>
        <taxon>Flavobacteriia</taxon>
        <taxon>Flavobacteriales</taxon>
        <taxon>Flavobacteriaceae</taxon>
        <taxon>Lutibacter</taxon>
    </lineage>
</organism>
<keyword evidence="3" id="KW-0050">Antiport</keyword>
<dbReference type="CDD" id="cd13131">
    <property type="entry name" value="MATE_NorM_like"/>
    <property type="match status" value="1"/>
</dbReference>
<dbReference type="NCBIfam" id="TIGR00797">
    <property type="entry name" value="matE"/>
    <property type="match status" value="1"/>
</dbReference>
<accession>A0A1I6SIN9</accession>
<feature type="transmembrane region" description="Helical" evidence="10">
    <location>
        <begin position="53"/>
        <end position="74"/>
    </location>
</feature>
<feature type="transmembrane region" description="Helical" evidence="10">
    <location>
        <begin position="12"/>
        <end position="33"/>
    </location>
</feature>
<evidence type="ECO:0000256" key="1">
    <source>
        <dbReference type="ARBA" id="ARBA00004651"/>
    </source>
</evidence>
<sequence length="452" mass="50055">MKIHNYTSEFKNNLKLATPIMMGSLGHLLVGLIDDIMVGRLGPIQLAATSLGNSLVFIALSIGIGFSLAITPLIAESDGEGDKQKGRSVFQHGLILTTIIGLAMWVLLLFIKPILYHLDQPEEVVKLAIPYYEIVAFSMIPLMIFQGFKQFTDGLSETKYAMWATILTNVVNVVLNFALIYGFWIFPRLEIVGAAIGTLVSRFVMVIFIYYVLKKRKKFSIYMKKLQLAEISNIVFKKIIKLGFPTALQMLFEVGLFTASVILAGTFGALPQAANQIALKLASTTFMIAVGVGVAATIRVGNQIGLKNYIELRRIAFSNFLLIFIIMFGFAIGFFIFKDLLPLVFTENLEVIQIASSLLVVAGFFQLSDGLQAVVLGGLRGLQDVNVPSFITFVAYWIIGFPVCFYLGRTLNMGPFGIWIGLLTALTSSAVMLFLRFNYLTNKLIQEKNELT</sequence>
<dbReference type="GO" id="GO:0006811">
    <property type="term" value="P:monoatomic ion transport"/>
    <property type="evidence" value="ECO:0007669"/>
    <property type="project" value="UniProtKB-KW"/>
</dbReference>
<name>A0A1I6SIN9_9FLAO</name>
<evidence type="ECO:0000313" key="12">
    <source>
        <dbReference type="Proteomes" id="UP000199312"/>
    </source>
</evidence>
<evidence type="ECO:0000256" key="2">
    <source>
        <dbReference type="ARBA" id="ARBA00022448"/>
    </source>
</evidence>
<evidence type="ECO:0000256" key="6">
    <source>
        <dbReference type="ARBA" id="ARBA00022989"/>
    </source>
</evidence>
<keyword evidence="6 10" id="KW-1133">Transmembrane helix</keyword>
<dbReference type="InterPro" id="IPR050222">
    <property type="entry name" value="MATE_MdtK"/>
</dbReference>
<dbReference type="PANTHER" id="PTHR43298:SF2">
    <property type="entry name" value="FMN_FAD EXPORTER YEEO-RELATED"/>
    <property type="match status" value="1"/>
</dbReference>
<dbReference type="RefSeq" id="WP_090229580.1">
    <property type="nucleotide sequence ID" value="NZ_FOZP01000009.1"/>
</dbReference>
<evidence type="ECO:0000256" key="8">
    <source>
        <dbReference type="ARBA" id="ARBA00023136"/>
    </source>
</evidence>
<keyword evidence="8 10" id="KW-0472">Membrane</keyword>
<reference evidence="12" key="1">
    <citation type="submission" date="2016-10" db="EMBL/GenBank/DDBJ databases">
        <authorList>
            <person name="Varghese N."/>
            <person name="Submissions S."/>
        </authorList>
    </citation>
    <scope>NUCLEOTIDE SEQUENCE [LARGE SCALE GENOMIC DNA]</scope>
    <source>
        <strain evidence="12">DSM 24450</strain>
    </source>
</reference>
<keyword evidence="4" id="KW-1003">Cell membrane</keyword>
<evidence type="ECO:0000256" key="9">
    <source>
        <dbReference type="ARBA" id="ARBA00031636"/>
    </source>
</evidence>
<dbReference type="Pfam" id="PF01554">
    <property type="entry name" value="MatE"/>
    <property type="match status" value="2"/>
</dbReference>
<feature type="transmembrane region" description="Helical" evidence="10">
    <location>
        <begin position="319"/>
        <end position="337"/>
    </location>
</feature>
<dbReference type="InterPro" id="IPR048279">
    <property type="entry name" value="MdtK-like"/>
</dbReference>
<dbReference type="PIRSF" id="PIRSF006603">
    <property type="entry name" value="DinF"/>
    <property type="match status" value="1"/>
</dbReference>
<keyword evidence="5 10" id="KW-0812">Transmembrane</keyword>
<evidence type="ECO:0000256" key="3">
    <source>
        <dbReference type="ARBA" id="ARBA00022449"/>
    </source>
</evidence>
<keyword evidence="2" id="KW-0813">Transport</keyword>
<feature type="transmembrane region" description="Helical" evidence="10">
    <location>
        <begin position="414"/>
        <end position="435"/>
    </location>
</feature>
<dbReference type="STRING" id="593133.SAMN04488006_3070"/>
<comment type="subcellular location">
    <subcellularLocation>
        <location evidence="1">Cell membrane</location>
        <topology evidence="1">Multi-pass membrane protein</topology>
    </subcellularLocation>
</comment>
<dbReference type="GO" id="GO:0015297">
    <property type="term" value="F:antiporter activity"/>
    <property type="evidence" value="ECO:0007669"/>
    <property type="project" value="UniProtKB-KW"/>
</dbReference>
<feature type="transmembrane region" description="Helical" evidence="10">
    <location>
        <begin position="247"/>
        <end position="271"/>
    </location>
</feature>
<dbReference type="PANTHER" id="PTHR43298">
    <property type="entry name" value="MULTIDRUG RESISTANCE PROTEIN NORM-RELATED"/>
    <property type="match status" value="1"/>
</dbReference>
<feature type="transmembrane region" description="Helical" evidence="10">
    <location>
        <begin position="94"/>
        <end position="116"/>
    </location>
</feature>
<evidence type="ECO:0000256" key="5">
    <source>
        <dbReference type="ARBA" id="ARBA00022692"/>
    </source>
</evidence>
<protein>
    <recommendedName>
        <fullName evidence="9">Multidrug-efflux transporter</fullName>
    </recommendedName>
</protein>
<dbReference type="Proteomes" id="UP000199312">
    <property type="component" value="Unassembled WGS sequence"/>
</dbReference>
<feature type="transmembrane region" description="Helical" evidence="10">
    <location>
        <begin position="277"/>
        <end position="298"/>
    </location>
</feature>
<proteinExistence type="predicted"/>
<keyword evidence="7" id="KW-0406">Ion transport</keyword>
<dbReference type="AlphaFoldDB" id="A0A1I6SIN9"/>
<dbReference type="GO" id="GO:0005886">
    <property type="term" value="C:plasma membrane"/>
    <property type="evidence" value="ECO:0007669"/>
    <property type="project" value="UniProtKB-SubCell"/>
</dbReference>
<evidence type="ECO:0000256" key="4">
    <source>
        <dbReference type="ARBA" id="ARBA00022475"/>
    </source>
</evidence>
<dbReference type="GO" id="GO:0042910">
    <property type="term" value="F:xenobiotic transmembrane transporter activity"/>
    <property type="evidence" value="ECO:0007669"/>
    <property type="project" value="InterPro"/>
</dbReference>
<feature type="transmembrane region" description="Helical" evidence="10">
    <location>
        <begin position="390"/>
        <end position="408"/>
    </location>
</feature>
<feature type="transmembrane region" description="Helical" evidence="10">
    <location>
        <begin position="191"/>
        <end position="213"/>
    </location>
</feature>
<dbReference type="EMBL" id="FOZP01000009">
    <property type="protein sequence ID" value="SFS76845.1"/>
    <property type="molecule type" value="Genomic_DNA"/>
</dbReference>
<evidence type="ECO:0000256" key="10">
    <source>
        <dbReference type="SAM" id="Phobius"/>
    </source>
</evidence>
<gene>
    <name evidence="11" type="ORF">SAMN04488006_3070</name>
</gene>
<evidence type="ECO:0000313" key="11">
    <source>
        <dbReference type="EMBL" id="SFS76845.1"/>
    </source>
</evidence>
<dbReference type="InterPro" id="IPR002528">
    <property type="entry name" value="MATE_fam"/>
</dbReference>
<evidence type="ECO:0000256" key="7">
    <source>
        <dbReference type="ARBA" id="ARBA00023065"/>
    </source>
</evidence>
<feature type="transmembrane region" description="Helical" evidence="10">
    <location>
        <begin position="357"/>
        <end position="378"/>
    </location>
</feature>
<keyword evidence="12" id="KW-1185">Reference proteome</keyword>